<dbReference type="GO" id="GO:0003677">
    <property type="term" value="F:DNA binding"/>
    <property type="evidence" value="ECO:0007669"/>
    <property type="project" value="InterPro"/>
</dbReference>
<evidence type="ECO:0000313" key="3">
    <source>
        <dbReference type="Proteomes" id="UP000095282"/>
    </source>
</evidence>
<dbReference type="InterPro" id="IPR036623">
    <property type="entry name" value="Hemimethylated_DNA-bd_sf"/>
</dbReference>
<evidence type="ECO:0000256" key="1">
    <source>
        <dbReference type="SAM" id="MobiDB-lite"/>
    </source>
</evidence>
<keyword evidence="3" id="KW-1185">Reference proteome</keyword>
<dbReference type="InterPro" id="IPR053189">
    <property type="entry name" value="Clp_protease_adapter_ClpF"/>
</dbReference>
<dbReference type="Gene3D" id="2.30.30.390">
    <property type="entry name" value="Hemimethylated DNA-binding domain"/>
    <property type="match status" value="1"/>
</dbReference>
<dbReference type="PANTHER" id="PTHR48439">
    <property type="entry name" value="HEMIMETHYLATED DNA-BINDING DOMAIN-CONTAINING PROTEIN"/>
    <property type="match status" value="1"/>
</dbReference>
<organism evidence="3 4">
    <name type="scientific">Caenorhabditis tropicalis</name>
    <dbReference type="NCBI Taxonomy" id="1561998"/>
    <lineage>
        <taxon>Eukaryota</taxon>
        <taxon>Metazoa</taxon>
        <taxon>Ecdysozoa</taxon>
        <taxon>Nematoda</taxon>
        <taxon>Chromadorea</taxon>
        <taxon>Rhabditida</taxon>
        <taxon>Rhabditina</taxon>
        <taxon>Rhabditomorpha</taxon>
        <taxon>Rhabditoidea</taxon>
        <taxon>Rhabditidae</taxon>
        <taxon>Peloderinae</taxon>
        <taxon>Caenorhabditis</taxon>
    </lineage>
</organism>
<evidence type="ECO:0000313" key="4">
    <source>
        <dbReference type="WBParaSite" id="Csp11.Scaffold574.g4394.t1"/>
    </source>
</evidence>
<dbReference type="eggNOG" id="KOG1426">
    <property type="taxonomic scope" value="Eukaryota"/>
</dbReference>
<feature type="compositionally biased region" description="Basic and acidic residues" evidence="1">
    <location>
        <begin position="7"/>
        <end position="20"/>
    </location>
</feature>
<dbReference type="Proteomes" id="UP000095282">
    <property type="component" value="Unplaced"/>
</dbReference>
<dbReference type="NCBIfam" id="TIGR02097">
    <property type="entry name" value="yccV"/>
    <property type="match status" value="1"/>
</dbReference>
<accession>A0A1I7TBS0</accession>
<reference evidence="4" key="1">
    <citation type="submission" date="2016-11" db="UniProtKB">
        <authorList>
            <consortium name="WormBaseParasite"/>
        </authorList>
    </citation>
    <scope>IDENTIFICATION</scope>
</reference>
<proteinExistence type="predicted"/>
<dbReference type="WBParaSite" id="Csp11.Scaffold574.g4394.t1">
    <property type="protein sequence ID" value="Csp11.Scaffold574.g4394.t1"/>
    <property type="gene ID" value="Csp11.Scaffold574.g4394"/>
</dbReference>
<name>A0A1I7TBS0_9PELO</name>
<feature type="region of interest" description="Disordered" evidence="1">
    <location>
        <begin position="1"/>
        <end position="29"/>
    </location>
</feature>
<dbReference type="STRING" id="1561998.A0A1I7TBS0"/>
<protein>
    <submittedName>
        <fullName evidence="4">YccV-like domain-containing protein</fullName>
    </submittedName>
</protein>
<sequence length="154" mass="17957">MTPSPRKATDEEAAESKDMEAEMSSEATGAYGMGQYTRQRAPEVQFRVGDVVLHEKYEIRGVIIGWDPHAMAPEDRLKEARKENEHLSTQPNYAILIDTRDRLTPQMSYVVQESLVLDKGTIWHPLLEKFFDGYDEDRQKYVMRPVYKKWYPDD</sequence>
<feature type="domain" description="Hemimethylated DNA-binding" evidence="2">
    <location>
        <begin position="43"/>
        <end position="144"/>
    </location>
</feature>
<dbReference type="PANTHER" id="PTHR48439:SF1">
    <property type="entry name" value="HEMIMETHYLATED DNA-BINDING DOMAIN-CONTAINING PROTEIN"/>
    <property type="match status" value="1"/>
</dbReference>
<dbReference type="SMART" id="SM00992">
    <property type="entry name" value="YccV-like"/>
    <property type="match status" value="1"/>
</dbReference>
<evidence type="ECO:0000259" key="2">
    <source>
        <dbReference type="SMART" id="SM00992"/>
    </source>
</evidence>
<dbReference type="Pfam" id="PF08755">
    <property type="entry name" value="YccV-like"/>
    <property type="match status" value="1"/>
</dbReference>
<dbReference type="AlphaFoldDB" id="A0A1I7TBS0"/>
<dbReference type="SUPFAM" id="SSF141255">
    <property type="entry name" value="YccV-like"/>
    <property type="match status" value="1"/>
</dbReference>
<dbReference type="InterPro" id="IPR011722">
    <property type="entry name" value="Hemimethylated_DNA-bd_dom"/>
</dbReference>